<feature type="binding site" evidence="7">
    <location>
        <position position="207"/>
    </location>
    <ligand>
        <name>GTP</name>
        <dbReference type="ChEBI" id="CHEBI:37565"/>
    </ligand>
</feature>
<dbReference type="Pfam" id="PF05191">
    <property type="entry name" value="ADK_lid"/>
    <property type="match status" value="1"/>
</dbReference>
<feature type="binding site" evidence="7">
    <location>
        <begin position="90"/>
        <end position="93"/>
    </location>
    <ligand>
        <name>AMP</name>
        <dbReference type="ChEBI" id="CHEBI:456215"/>
    </ligand>
</feature>
<comment type="caution">
    <text evidence="7">Lacks conserved residue(s) required for the propagation of feature annotation.</text>
</comment>
<evidence type="ECO:0000259" key="8">
    <source>
        <dbReference type="Pfam" id="PF05191"/>
    </source>
</evidence>
<feature type="binding site" evidence="7">
    <location>
        <position position="97"/>
    </location>
    <ligand>
        <name>AMP</name>
        <dbReference type="ChEBI" id="CHEBI:456215"/>
    </ligand>
</feature>
<feature type="region of interest" description="LID" evidence="7">
    <location>
        <begin position="126"/>
        <end position="163"/>
    </location>
</feature>
<dbReference type="HAMAP" id="MF_00235">
    <property type="entry name" value="Adenylate_kinase_Adk"/>
    <property type="match status" value="1"/>
</dbReference>
<evidence type="ECO:0000256" key="4">
    <source>
        <dbReference type="ARBA" id="ARBA00022777"/>
    </source>
</evidence>
<evidence type="ECO:0000256" key="6">
    <source>
        <dbReference type="ARBA" id="ARBA00023134"/>
    </source>
</evidence>
<keyword evidence="9" id="KW-1185">Reference proteome</keyword>
<protein>
    <recommendedName>
        <fullName evidence="7">GTP:AMP phosphotransferase, mitochondrial</fullName>
        <ecNumber evidence="7">2.7.4.10</ecNumber>
    </recommendedName>
    <alternativeName>
        <fullName evidence="7">Adenylate kinase 3</fullName>
        <shortName evidence="7">AK 3</shortName>
    </alternativeName>
</protein>
<dbReference type="Proteomes" id="UP000694941">
    <property type="component" value="Unplaced"/>
</dbReference>
<comment type="domain">
    <text evidence="7">Consists of three domains, a large central CORE domain and two small peripheral domains, NMPbind and LID, which undergo movements during catalysis. The LID domain closes over the site of phosphoryl transfer upon GTP binding. Assembling and dissambling the active center during each catalytic cycle provides an effective means to prevent GTP hydrolysis.</text>
</comment>
<comment type="function">
    <text evidence="7">Involved in maintaining the homeostasis of cellular nucleotides by catalyzing the interconversion of nucleoside phosphates. Has GTP:AMP phosphotransferase and ITP:AMP phosphotransferase activities.</text>
</comment>
<evidence type="ECO:0000256" key="2">
    <source>
        <dbReference type="ARBA" id="ARBA00022679"/>
    </source>
</evidence>
<dbReference type="GeneID" id="106474269"/>
<dbReference type="InterPro" id="IPR007862">
    <property type="entry name" value="Adenylate_kinase_lid-dom"/>
</dbReference>
<dbReference type="InterPro" id="IPR028586">
    <property type="entry name" value="AK3/Ak4_mitochondrial"/>
</dbReference>
<evidence type="ECO:0000256" key="7">
    <source>
        <dbReference type="HAMAP-Rule" id="MF_03169"/>
    </source>
</evidence>
<dbReference type="Pfam" id="PF00406">
    <property type="entry name" value="ADK"/>
    <property type="match status" value="1"/>
</dbReference>
<dbReference type="EC" id="2.7.4.10" evidence="7"/>
<gene>
    <name evidence="10" type="primary">LOC106474269</name>
</gene>
<name>A0ABM1TR05_LIMPO</name>
<proteinExistence type="inferred from homology"/>
<sequence length="233" mass="26481">MISRLFRAVIMGPPGSGKGTISSRILRDFAFKHLSSGDLLRAQIRDGTIAGVQASHYIERGELVPDDLVVQLVLAELRSHLKGDNWLLDGFPRTVPQAQALKESFSLSCVLNLNVPDEVIIDRIKGRWVHAESGRTYHTEFNPPKVPGFDDVTGEPLVQRHDDKPETVRARLNSYKNQSTPVLEYYRRLFGVYRKTGLLQEFTGRESNEIWPRVRAYLSSLIDVQREQDVDRV</sequence>
<feature type="binding site" evidence="7">
    <location>
        <position position="171"/>
    </location>
    <ligand>
        <name>AMP</name>
        <dbReference type="ChEBI" id="CHEBI:456215"/>
    </ligand>
</feature>
<comment type="subcellular location">
    <subcellularLocation>
        <location evidence="1 7">Mitochondrion matrix</location>
    </subcellularLocation>
</comment>
<dbReference type="NCBIfam" id="TIGR01351">
    <property type="entry name" value="adk"/>
    <property type="match status" value="1"/>
</dbReference>
<keyword evidence="3 7" id="KW-0547">Nucleotide-binding</keyword>
<keyword evidence="2 7" id="KW-0808">Transferase</keyword>
<evidence type="ECO:0000256" key="5">
    <source>
        <dbReference type="ARBA" id="ARBA00023128"/>
    </source>
</evidence>
<comment type="subunit">
    <text evidence="7">Monomer.</text>
</comment>
<comment type="similarity">
    <text evidence="7">Belongs to the adenylate kinase family. AK3 subfamily.</text>
</comment>
<keyword evidence="5 7" id="KW-0496">Mitochondrion</keyword>
<dbReference type="PANTHER" id="PTHR23359">
    <property type="entry name" value="NUCLEOTIDE KINASE"/>
    <property type="match status" value="1"/>
</dbReference>
<dbReference type="InterPro" id="IPR000850">
    <property type="entry name" value="Adenylat/UMP-CMP_kin"/>
</dbReference>
<keyword evidence="6 7" id="KW-0342">GTP-binding</keyword>
<feature type="binding site" evidence="7">
    <location>
        <begin position="15"/>
        <end position="20"/>
    </location>
    <ligand>
        <name>GTP</name>
        <dbReference type="ChEBI" id="CHEBI:37565"/>
    </ligand>
</feature>
<organism evidence="9 10">
    <name type="scientific">Limulus polyphemus</name>
    <name type="common">Atlantic horseshoe crab</name>
    <dbReference type="NCBI Taxonomy" id="6850"/>
    <lineage>
        <taxon>Eukaryota</taxon>
        <taxon>Metazoa</taxon>
        <taxon>Ecdysozoa</taxon>
        <taxon>Arthropoda</taxon>
        <taxon>Chelicerata</taxon>
        <taxon>Merostomata</taxon>
        <taxon>Xiphosura</taxon>
        <taxon>Limulidae</taxon>
        <taxon>Limulus</taxon>
    </lineage>
</organism>
<feature type="binding site" evidence="7">
    <location>
        <position position="36"/>
    </location>
    <ligand>
        <name>AMP</name>
        <dbReference type="ChEBI" id="CHEBI:456215"/>
    </ligand>
</feature>
<accession>A0ABM1TR05</accession>
<feature type="binding site" evidence="7">
    <location>
        <begin position="62"/>
        <end position="64"/>
    </location>
    <ligand>
        <name>AMP</name>
        <dbReference type="ChEBI" id="CHEBI:456215"/>
    </ligand>
</feature>
<feature type="binding site" evidence="7">
    <location>
        <position position="160"/>
    </location>
    <ligand>
        <name>AMP</name>
        <dbReference type="ChEBI" id="CHEBI:456215"/>
    </ligand>
</feature>
<evidence type="ECO:0000313" key="9">
    <source>
        <dbReference type="Proteomes" id="UP000694941"/>
    </source>
</evidence>
<dbReference type="HAMAP" id="MF_03169">
    <property type="entry name" value="Adenylate_kinase_AK3"/>
    <property type="match status" value="1"/>
</dbReference>
<dbReference type="RefSeq" id="XP_022258311.1">
    <property type="nucleotide sequence ID" value="XM_022402603.1"/>
</dbReference>
<keyword evidence="4 7" id="KW-0418">Kinase</keyword>
<evidence type="ECO:0000313" key="10">
    <source>
        <dbReference type="RefSeq" id="XP_022258311.1"/>
    </source>
</evidence>
<dbReference type="CDD" id="cd01428">
    <property type="entry name" value="ADK"/>
    <property type="match status" value="1"/>
</dbReference>
<dbReference type="PROSITE" id="PS00113">
    <property type="entry name" value="ADENYLATE_KINASE"/>
    <property type="match status" value="1"/>
</dbReference>
<feature type="domain" description="Adenylate kinase active site lid" evidence="8">
    <location>
        <begin position="127"/>
        <end position="162"/>
    </location>
</feature>
<feature type="binding site" evidence="7">
    <location>
        <position position="127"/>
    </location>
    <ligand>
        <name>GTP</name>
        <dbReference type="ChEBI" id="CHEBI:37565"/>
    </ligand>
</feature>
<dbReference type="SUPFAM" id="SSF52540">
    <property type="entry name" value="P-loop containing nucleoside triphosphate hydrolases"/>
    <property type="match status" value="1"/>
</dbReference>
<feature type="binding site" evidence="7">
    <location>
        <position position="41"/>
    </location>
    <ligand>
        <name>AMP</name>
        <dbReference type="ChEBI" id="CHEBI:456215"/>
    </ligand>
</feature>
<feature type="region of interest" description="NMPbind" evidence="7">
    <location>
        <begin position="35"/>
        <end position="64"/>
    </location>
</feature>
<dbReference type="InterPro" id="IPR006259">
    <property type="entry name" value="Adenyl_kin_sub"/>
</dbReference>
<evidence type="ECO:0000256" key="1">
    <source>
        <dbReference type="ARBA" id="ARBA00004305"/>
    </source>
</evidence>
<reference evidence="10" key="1">
    <citation type="submission" date="2025-08" db="UniProtKB">
        <authorList>
            <consortium name="RefSeq"/>
        </authorList>
    </citation>
    <scope>IDENTIFICATION</scope>
    <source>
        <tissue evidence="10">Muscle</tissue>
    </source>
</reference>
<dbReference type="InterPro" id="IPR033690">
    <property type="entry name" value="Adenylat_kinase_CS"/>
</dbReference>
<comment type="catalytic activity">
    <reaction evidence="7">
        <text>a ribonucleoside 5'-triphosphate + AMP = a ribonucleoside 5'-diphosphate + ADP</text>
        <dbReference type="Rhea" id="RHEA:13749"/>
        <dbReference type="ChEBI" id="CHEBI:57930"/>
        <dbReference type="ChEBI" id="CHEBI:61557"/>
        <dbReference type="ChEBI" id="CHEBI:456215"/>
        <dbReference type="ChEBI" id="CHEBI:456216"/>
        <dbReference type="EC" id="2.7.4.10"/>
    </reaction>
</comment>
<dbReference type="Gene3D" id="3.40.50.300">
    <property type="entry name" value="P-loop containing nucleotide triphosphate hydrolases"/>
    <property type="match status" value="1"/>
</dbReference>
<dbReference type="PRINTS" id="PR00094">
    <property type="entry name" value="ADENYLTKNASE"/>
</dbReference>
<evidence type="ECO:0000256" key="3">
    <source>
        <dbReference type="ARBA" id="ARBA00022741"/>
    </source>
</evidence>
<dbReference type="InterPro" id="IPR027417">
    <property type="entry name" value="P-loop_NTPase"/>
</dbReference>